<evidence type="ECO:0000313" key="4">
    <source>
        <dbReference type="Proteomes" id="UP000606008"/>
    </source>
</evidence>
<keyword evidence="1" id="KW-0472">Membrane</keyword>
<gene>
    <name evidence="3" type="ORF">F7231_21520</name>
</gene>
<keyword evidence="1" id="KW-0812">Transmembrane</keyword>
<feature type="transmembrane region" description="Helical" evidence="1">
    <location>
        <begin position="114"/>
        <end position="132"/>
    </location>
</feature>
<dbReference type="RefSeq" id="WP_166693478.1">
    <property type="nucleotide sequence ID" value="NZ_WAEL01000008.1"/>
</dbReference>
<feature type="transmembrane region" description="Helical" evidence="1">
    <location>
        <begin position="199"/>
        <end position="222"/>
    </location>
</feature>
<name>A0ABX0QNN1_9BACT</name>
<evidence type="ECO:0000259" key="2">
    <source>
        <dbReference type="PROSITE" id="PS51468"/>
    </source>
</evidence>
<reference evidence="4" key="1">
    <citation type="submission" date="2019-09" db="EMBL/GenBank/DDBJ databases">
        <authorList>
            <person name="Jung D.-H."/>
        </authorList>
    </citation>
    <scope>NUCLEOTIDE SEQUENCE [LARGE SCALE GENOMIC DNA]</scope>
    <source>
        <strain evidence="4">JA-25</strain>
    </source>
</reference>
<feature type="transmembrane region" description="Helical" evidence="1">
    <location>
        <begin position="234"/>
        <end position="254"/>
    </location>
</feature>
<keyword evidence="1" id="KW-1133">Transmembrane helix</keyword>
<evidence type="ECO:0000313" key="3">
    <source>
        <dbReference type="EMBL" id="NID12765.1"/>
    </source>
</evidence>
<dbReference type="NCBIfam" id="TIGR04477">
    <property type="entry name" value="sorted_by_XrtN"/>
    <property type="match status" value="1"/>
</dbReference>
<dbReference type="InterPro" id="IPR013694">
    <property type="entry name" value="VIT"/>
</dbReference>
<sequence length="890" mass="99085">MISNCKLVSKSASSEEAYSTPLSPQPGTVSDHMVDWQAAFRDPIFRAGLVFLVLSVIASVLYGRISSDAMQQQESLIWFCVQYGLTVLFGLRVIAGGGVAYVFRNDRRQQATTWLSLLLSYMSAFALNRQMAVFEQSVPWLCWIIVGSGALLILHTWADLLPRRGQQLLYAGLAGAFLLFLYQSVYLASLYLISIPGLFALGISYHTFVPALLALVVGRQLWMGARQRTYLRRAVLTGLAVPVSLLLIFLVNWYHTADRLNQVRMEAPLRKTSDVPVWVQMAQQLTPGSFTDRVLKVGLVYGTSPWSRSFGNLTALDDVRLHDPLVVIAQNIFPVLPFTSDNQTKLLRTVGQQHYGTETKFWSGRNLTTSQLTTQVRIWPQYRLSYTEKTIWVQSAAQWESREALYTFHLPAGSAVSALSLWIGGREEPARLTTQAKADSAYTQVVGVESRAVSRDPSIVTWQEGNRVTVRVFPVLPGESRQLKIGITSPLRYDGKTLTYLNPWFEGPDASDATEVLKVTFDQAPTTLTMQGLSGSLANLELGQRQSYQPEWALQLDAPPLSAEPFRLAGKTYQMQSVTAANGAFRPENIYLDVNAAWDFQEFKTAYDAATQQKITAIWVFDDGLQRLTPANLKTAYERLSAQRFSLFPVYRISQPATALLVTKGTPTGPTLSDLQGSPFGDRLSTLAALDGPIRTFWMSHNGTDQLSPYLQSLQELRVLHVARGDSLAYVHQLLEKHAFPTLTETTDQVLLAGSGVVIRETADVPDADDSTAKKEPQQATLAPDHLVRLFTYNQLMQRVGRQYFNKAYRTNETLASLAQEGHVVSPVSSLVVLETQADYNRFGIKTDKNGLDNATLKQDGAVPEPHEWAMMLGIALLVGWFYMRPRSSV</sequence>
<comment type="caution">
    <text evidence="3">The sequence shown here is derived from an EMBL/GenBank/DDBJ whole genome shotgun (WGS) entry which is preliminary data.</text>
</comment>
<protein>
    <submittedName>
        <fullName evidence="3">XrtN system VIT domain-containing protein</fullName>
    </submittedName>
</protein>
<reference evidence="4" key="2">
    <citation type="submission" date="2023-07" db="EMBL/GenBank/DDBJ databases">
        <authorList>
            <person name="Jung D.-H."/>
        </authorList>
    </citation>
    <scope>NUCLEOTIDE SEQUENCE [LARGE SCALE GENOMIC DNA]</scope>
    <source>
        <strain evidence="4">JA-25</strain>
    </source>
</reference>
<dbReference type="InterPro" id="IPR031005">
    <property type="entry name" value="Sorted_by_XrtN"/>
</dbReference>
<feature type="domain" description="VIT" evidence="2">
    <location>
        <begin position="355"/>
        <end position="489"/>
    </location>
</feature>
<dbReference type="PROSITE" id="PS51468">
    <property type="entry name" value="VIT"/>
    <property type="match status" value="1"/>
</dbReference>
<feature type="transmembrane region" description="Helical" evidence="1">
    <location>
        <begin position="44"/>
        <end position="64"/>
    </location>
</feature>
<feature type="transmembrane region" description="Helical" evidence="1">
    <location>
        <begin position="169"/>
        <end position="193"/>
    </location>
</feature>
<dbReference type="EMBL" id="WAEL01000008">
    <property type="protein sequence ID" value="NID12765.1"/>
    <property type="molecule type" value="Genomic_DNA"/>
</dbReference>
<organism evidence="3 4">
    <name type="scientific">Fibrivirga algicola</name>
    <dbReference type="NCBI Taxonomy" id="2950420"/>
    <lineage>
        <taxon>Bacteria</taxon>
        <taxon>Pseudomonadati</taxon>
        <taxon>Bacteroidota</taxon>
        <taxon>Cytophagia</taxon>
        <taxon>Cytophagales</taxon>
        <taxon>Spirosomataceae</taxon>
        <taxon>Fibrivirga</taxon>
    </lineage>
</organism>
<feature type="transmembrane region" description="Helical" evidence="1">
    <location>
        <begin position="76"/>
        <end position="102"/>
    </location>
</feature>
<proteinExistence type="predicted"/>
<evidence type="ECO:0000256" key="1">
    <source>
        <dbReference type="SAM" id="Phobius"/>
    </source>
</evidence>
<keyword evidence="4" id="KW-1185">Reference proteome</keyword>
<accession>A0ABX0QNN1</accession>
<feature type="transmembrane region" description="Helical" evidence="1">
    <location>
        <begin position="138"/>
        <end position="157"/>
    </location>
</feature>
<dbReference type="Pfam" id="PF08487">
    <property type="entry name" value="VIT"/>
    <property type="match status" value="1"/>
</dbReference>
<dbReference type="Proteomes" id="UP000606008">
    <property type="component" value="Unassembled WGS sequence"/>
</dbReference>